<dbReference type="InterPro" id="IPR036412">
    <property type="entry name" value="HAD-like_sf"/>
</dbReference>
<dbReference type="PATRIC" id="fig|556287.8.peg.1238"/>
<dbReference type="GO" id="GO:0016791">
    <property type="term" value="F:phosphatase activity"/>
    <property type="evidence" value="ECO:0007669"/>
    <property type="project" value="TreeGrafter"/>
</dbReference>
<dbReference type="PANTHER" id="PTHR19288">
    <property type="entry name" value="4-NITROPHENYLPHOSPHATASE-RELATED"/>
    <property type="match status" value="1"/>
</dbReference>
<dbReference type="NCBIfam" id="TIGR01459">
    <property type="entry name" value="HAD-SF-IIA-hyp4"/>
    <property type="match status" value="1"/>
</dbReference>
<dbReference type="InterPro" id="IPR006356">
    <property type="entry name" value="HAD-SF_hydro_IIA_hyp3"/>
</dbReference>
<accession>A0A094Z1R0</accession>
<proteinExistence type="predicted"/>
<evidence type="ECO:0000313" key="1">
    <source>
        <dbReference type="EMBL" id="KJZ81348.1"/>
    </source>
</evidence>
<dbReference type="GO" id="GO:0005737">
    <property type="term" value="C:cytoplasm"/>
    <property type="evidence" value="ECO:0007669"/>
    <property type="project" value="TreeGrafter"/>
</dbReference>
<dbReference type="Proteomes" id="UP000033731">
    <property type="component" value="Unassembled WGS sequence"/>
</dbReference>
<keyword evidence="2" id="KW-1185">Reference proteome</keyword>
<dbReference type="NCBIfam" id="TIGR01460">
    <property type="entry name" value="HAD-SF-IIA"/>
    <property type="match status" value="1"/>
</dbReference>
<dbReference type="Pfam" id="PF13344">
    <property type="entry name" value="Hydrolase_6"/>
    <property type="match status" value="1"/>
</dbReference>
<dbReference type="RefSeq" id="WP_034441874.1">
    <property type="nucleotide sequence ID" value="NZ_JMTK01000005.1"/>
</dbReference>
<dbReference type="EMBL" id="JMTK01000005">
    <property type="protein sequence ID" value="KJZ81348.1"/>
    <property type="molecule type" value="Genomic_DNA"/>
</dbReference>
<protein>
    <submittedName>
        <fullName evidence="1">HAD superfamily protein involved in N-acetyl-glucosamine catabolism</fullName>
    </submittedName>
</protein>
<dbReference type="CDD" id="cd07525">
    <property type="entry name" value="HAD_like"/>
    <property type="match status" value="1"/>
</dbReference>
<evidence type="ECO:0000313" key="2">
    <source>
        <dbReference type="Proteomes" id="UP000033731"/>
    </source>
</evidence>
<dbReference type="Gene3D" id="3.40.50.1000">
    <property type="entry name" value="HAD superfamily/HAD-like"/>
    <property type="match status" value="2"/>
</dbReference>
<organism evidence="1 2">
    <name type="scientific">Candidatus Liberibacter solanacearum</name>
    <dbReference type="NCBI Taxonomy" id="556287"/>
    <lineage>
        <taxon>Bacteria</taxon>
        <taxon>Pseudomonadati</taxon>
        <taxon>Pseudomonadota</taxon>
        <taxon>Alphaproteobacteria</taxon>
        <taxon>Hyphomicrobiales</taxon>
        <taxon>Rhizobiaceae</taxon>
        <taxon>Liberibacter</taxon>
    </lineage>
</organism>
<dbReference type="InterPro" id="IPR023214">
    <property type="entry name" value="HAD_sf"/>
</dbReference>
<gene>
    <name evidence="1" type="ORF">DJ66_1240</name>
</gene>
<dbReference type="InterPro" id="IPR006357">
    <property type="entry name" value="HAD-SF_hydro_IIA"/>
</dbReference>
<dbReference type="PANTHER" id="PTHR19288:SF90">
    <property type="entry name" value="OS08G0542600 PROTEIN"/>
    <property type="match status" value="1"/>
</dbReference>
<sequence length="282" mass="31869">MTKEISSLCQISQFYDIILCDVWGVLHNGQKLFPGSIPALQKARENGLKIILLTNSPRPSANVISHIQSLGSSQKFWDDMITSGDLTHHLLAKESHNIFFIGPDRDCVLLETLNVRVVDEQYAETIICTGLYNDETEQPEDYRILLEPFARRNIPFICANPDILANRGNKVVPCAGALALIYQQLNGIIKMVGKPHLPIYEMAFKKISTLCNSLDKKRILAIGDGMETDIKGALQSGIDALYVSQGIHTHEYSTNNKIEAQMLQNFFIRKNLHPHWWIRELI</sequence>
<dbReference type="Pfam" id="PF13242">
    <property type="entry name" value="Hydrolase_like"/>
    <property type="match status" value="1"/>
</dbReference>
<reference evidence="1 2" key="1">
    <citation type="journal article" date="2015" name="Phytopathology">
        <title>Genomes of Candidatus Liberibacter solanacearum haplotype A from New Zealand and the USA suggest significant genome plasticity in the species.</title>
        <authorList>
            <person name="Thompson S.M."/>
            <person name="Johnson C.P."/>
            <person name="Lu A.Y."/>
            <person name="Frampton R.A."/>
            <person name="Sullivan K.L."/>
            <person name="Fiers M.W."/>
            <person name="Crowhurst R.N."/>
            <person name="Pitman A.R."/>
            <person name="Scott I."/>
            <person name="Gudmestad N.C."/>
            <person name="Smith G.R."/>
        </authorList>
    </citation>
    <scope>NUCLEOTIDE SEQUENCE [LARGE SCALE GENOMIC DNA]</scope>
    <source>
        <strain evidence="1 2">LsoNZ1</strain>
    </source>
</reference>
<dbReference type="SUPFAM" id="SSF56784">
    <property type="entry name" value="HAD-like"/>
    <property type="match status" value="1"/>
</dbReference>
<comment type="caution">
    <text evidence="1">The sequence shown here is derived from an EMBL/GenBank/DDBJ whole genome shotgun (WGS) entry which is preliminary data.</text>
</comment>
<dbReference type="AlphaFoldDB" id="A0A094Z1R0"/>
<name>A0A094Z1R0_9HYPH</name>